<accession>A0A0A9QD21</accession>
<sequence>MTCIELLIRSTVVLSTHREIWFADIQLHLR</sequence>
<proteinExistence type="predicted"/>
<dbReference type="AlphaFoldDB" id="A0A0A9QD21"/>
<organism evidence="1">
    <name type="scientific">Arundo donax</name>
    <name type="common">Giant reed</name>
    <name type="synonym">Donax arundinaceus</name>
    <dbReference type="NCBI Taxonomy" id="35708"/>
    <lineage>
        <taxon>Eukaryota</taxon>
        <taxon>Viridiplantae</taxon>
        <taxon>Streptophyta</taxon>
        <taxon>Embryophyta</taxon>
        <taxon>Tracheophyta</taxon>
        <taxon>Spermatophyta</taxon>
        <taxon>Magnoliopsida</taxon>
        <taxon>Liliopsida</taxon>
        <taxon>Poales</taxon>
        <taxon>Poaceae</taxon>
        <taxon>PACMAD clade</taxon>
        <taxon>Arundinoideae</taxon>
        <taxon>Arundineae</taxon>
        <taxon>Arundo</taxon>
    </lineage>
</organism>
<reference evidence="1" key="1">
    <citation type="submission" date="2014-09" db="EMBL/GenBank/DDBJ databases">
        <authorList>
            <person name="Magalhaes I.L.F."/>
            <person name="Oliveira U."/>
            <person name="Santos F.R."/>
            <person name="Vidigal T.H.D.A."/>
            <person name="Brescovit A.D."/>
            <person name="Santos A.J."/>
        </authorList>
    </citation>
    <scope>NUCLEOTIDE SEQUENCE</scope>
    <source>
        <tissue evidence="1">Shoot tissue taken approximately 20 cm above the soil surface</tissue>
    </source>
</reference>
<evidence type="ECO:0000313" key="1">
    <source>
        <dbReference type="EMBL" id="JAD42229.1"/>
    </source>
</evidence>
<reference evidence="1" key="2">
    <citation type="journal article" date="2015" name="Data Brief">
        <title>Shoot transcriptome of the giant reed, Arundo donax.</title>
        <authorList>
            <person name="Barrero R.A."/>
            <person name="Guerrero F.D."/>
            <person name="Moolhuijzen P."/>
            <person name="Goolsby J.A."/>
            <person name="Tidwell J."/>
            <person name="Bellgard S.E."/>
            <person name="Bellgard M.I."/>
        </authorList>
    </citation>
    <scope>NUCLEOTIDE SEQUENCE</scope>
    <source>
        <tissue evidence="1">Shoot tissue taken approximately 20 cm above the soil surface</tissue>
    </source>
</reference>
<name>A0A0A9QD21_ARUDO</name>
<protein>
    <submittedName>
        <fullName evidence="1">Uncharacterized protein</fullName>
    </submittedName>
</protein>
<dbReference type="EMBL" id="GBRH01255666">
    <property type="protein sequence ID" value="JAD42229.1"/>
    <property type="molecule type" value="Transcribed_RNA"/>
</dbReference>